<dbReference type="EMBL" id="BMQK01000010">
    <property type="protein sequence ID" value="GGQ69640.1"/>
    <property type="molecule type" value="Genomic_DNA"/>
</dbReference>
<reference evidence="2" key="1">
    <citation type="journal article" date="2014" name="Int. J. Syst. Evol. Microbiol.">
        <title>Complete genome sequence of Corynebacterium casei LMG S-19264T (=DSM 44701T), isolated from a smear-ripened cheese.</title>
        <authorList>
            <consortium name="US DOE Joint Genome Institute (JGI-PGF)"/>
            <person name="Walter F."/>
            <person name="Albersmeier A."/>
            <person name="Kalinowski J."/>
            <person name="Ruckert C."/>
        </authorList>
    </citation>
    <scope>NUCLEOTIDE SEQUENCE</scope>
    <source>
        <strain evidence="2">JCM 3131</strain>
    </source>
</reference>
<dbReference type="RefSeq" id="WP_189218606.1">
    <property type="nucleotide sequence ID" value="NZ_BMQK01000010.1"/>
</dbReference>
<organism evidence="2 3">
    <name type="scientific">Streptomyces ruber</name>
    <dbReference type="NCBI Taxonomy" id="83378"/>
    <lineage>
        <taxon>Bacteria</taxon>
        <taxon>Bacillati</taxon>
        <taxon>Actinomycetota</taxon>
        <taxon>Actinomycetes</taxon>
        <taxon>Kitasatosporales</taxon>
        <taxon>Streptomycetaceae</taxon>
        <taxon>Streptomyces</taxon>
    </lineage>
</organism>
<protein>
    <recommendedName>
        <fullName evidence="1">T6SS Phospholipase effector Tle1-like catalytic domain-containing protein</fullName>
    </recommendedName>
</protein>
<proteinExistence type="predicted"/>
<dbReference type="Pfam" id="PF09994">
    <property type="entry name" value="T6SS_Tle1-like_cat"/>
    <property type="match status" value="1"/>
</dbReference>
<dbReference type="PANTHER" id="PTHR33840:SF1">
    <property type="entry name" value="TLE1 PHOSPHOLIPASE DOMAIN-CONTAINING PROTEIN"/>
    <property type="match status" value="1"/>
</dbReference>
<dbReference type="AlphaFoldDB" id="A0A918BK62"/>
<evidence type="ECO:0000313" key="2">
    <source>
        <dbReference type="EMBL" id="GGQ69640.1"/>
    </source>
</evidence>
<sequence>MRCLVVCCDGTWNTSTQPSVTNVFRLYNALDTTDAEGNEQPAVYQSGVGTRGGLRAWLHGGIAGAGLSYDIQDVYRWLTTRYEPGDRIALFGFSRGAYTVRSLAGMIATCGLPDLGGRDDTGIRTTVRRVYDEGYRRSRRDSSWRDGLDFLYDPRTAAAPFPVHFIGVWDTVGSLGIPDNLGSLDLGGAPGRYAFHNTQLDPRIPYARHAVALDEHRGPFTPALWDESQKGPRQDLLQAWFPGSHMDVGGGHPETGLSDGALLWMAEAARAAGLGFDKAMLTQITPDARDVLHEDERSSFRLLAPLYDPLIGPLLQPFFATRPRAVPLIDAGARTGTVHASAYERRLGKILTSPPYRPGRVLGVGDEETAEVSARSPWNATGLYLAPGDYEFTAEGEWRDALVWSGPEGTTGRARFNPLGEGLRLLGTLLRLRREDDLPWMSLVAVVANGNGSAPHQRIAVGRRATARVEVDRGGYLYAFANDAWGFYGTNAGSVRLTVTRTA</sequence>
<dbReference type="InterPro" id="IPR018712">
    <property type="entry name" value="Tle1-like_cat"/>
</dbReference>
<dbReference type="Gene3D" id="3.40.50.1820">
    <property type="entry name" value="alpha/beta hydrolase"/>
    <property type="match status" value="1"/>
</dbReference>
<accession>A0A918BK62</accession>
<dbReference type="SUPFAM" id="SSF53474">
    <property type="entry name" value="alpha/beta-Hydrolases"/>
    <property type="match status" value="1"/>
</dbReference>
<name>A0A918BK62_9ACTN</name>
<reference evidence="2" key="2">
    <citation type="submission" date="2020-09" db="EMBL/GenBank/DDBJ databases">
        <authorList>
            <person name="Sun Q."/>
            <person name="Ohkuma M."/>
        </authorList>
    </citation>
    <scope>NUCLEOTIDE SEQUENCE</scope>
    <source>
        <strain evidence="2">JCM 3131</strain>
    </source>
</reference>
<dbReference type="Gene3D" id="2.60.120.430">
    <property type="entry name" value="Galactose-binding lectin"/>
    <property type="match status" value="1"/>
</dbReference>
<dbReference type="InterPro" id="IPR029058">
    <property type="entry name" value="AB_hydrolase_fold"/>
</dbReference>
<comment type="caution">
    <text evidence="2">The sequence shown here is derived from an EMBL/GenBank/DDBJ whole genome shotgun (WGS) entry which is preliminary data.</text>
</comment>
<evidence type="ECO:0000313" key="3">
    <source>
        <dbReference type="Proteomes" id="UP000620156"/>
    </source>
</evidence>
<evidence type="ECO:0000259" key="1">
    <source>
        <dbReference type="Pfam" id="PF09994"/>
    </source>
</evidence>
<keyword evidence="3" id="KW-1185">Reference proteome</keyword>
<dbReference type="Proteomes" id="UP000620156">
    <property type="component" value="Unassembled WGS sequence"/>
</dbReference>
<gene>
    <name evidence="2" type="ORF">GCM10010145_44300</name>
</gene>
<feature type="domain" description="T6SS Phospholipase effector Tle1-like catalytic" evidence="1">
    <location>
        <begin position="3"/>
        <end position="267"/>
    </location>
</feature>
<dbReference type="PANTHER" id="PTHR33840">
    <property type="match status" value="1"/>
</dbReference>